<keyword evidence="1" id="KW-0472">Membrane</keyword>
<dbReference type="KEGG" id="awo:Awo_c11320"/>
<gene>
    <name evidence="2" type="ordered locus">Awo_c11320</name>
</gene>
<sequence length="105" mass="11991">MNNDLYIPMGLKSDKEVIQGFGMKEFILMGFCVAISLIVGALIWLIFSSSTVSLFTGLAIFLTGILLFRKNENTNQSFLDLILHMVDYLKGVKHFKYVHLNEWEV</sequence>
<evidence type="ECO:0000313" key="3">
    <source>
        <dbReference type="Proteomes" id="UP000007177"/>
    </source>
</evidence>
<feature type="transmembrane region" description="Helical" evidence="1">
    <location>
        <begin position="52"/>
        <end position="68"/>
    </location>
</feature>
<evidence type="ECO:0000313" key="2">
    <source>
        <dbReference type="EMBL" id="AFA47916.1"/>
    </source>
</evidence>
<proteinExistence type="predicted"/>
<reference evidence="3" key="1">
    <citation type="submission" date="2011-07" db="EMBL/GenBank/DDBJ databases">
        <title>Complete genome sequence of Acetobacterium woodii.</title>
        <authorList>
            <person name="Poehlein A."/>
            <person name="Schmidt S."/>
            <person name="Kaster A.-K."/>
            <person name="Goenrich M."/>
            <person name="Vollmers J."/>
            <person name="Thuermer A."/>
            <person name="Gottschalk G."/>
            <person name="Thauer R.K."/>
            <person name="Daniel R."/>
            <person name="Mueller V."/>
        </authorList>
    </citation>
    <scope>NUCLEOTIDE SEQUENCE [LARGE SCALE GENOMIC DNA]</scope>
    <source>
        <strain evidence="3">ATCC 29683 / DSM 1030 / JCM 2381 / KCTC 1655 / WB1</strain>
    </source>
</reference>
<dbReference type="eggNOG" id="ENOG50334B7">
    <property type="taxonomic scope" value="Bacteria"/>
</dbReference>
<dbReference type="AlphaFoldDB" id="H6LDE4"/>
<accession>H6LDE4</accession>
<dbReference type="Proteomes" id="UP000007177">
    <property type="component" value="Chromosome"/>
</dbReference>
<keyword evidence="1" id="KW-0812">Transmembrane</keyword>
<dbReference type="HOGENOM" id="CLU_173126_0_0_9"/>
<reference evidence="2 3" key="2">
    <citation type="journal article" date="2012" name="PLoS ONE">
        <title>An ancient pathway combining carbon dioxide fixation with the generation and utilization of a sodium ion gradient for ATP synthesis.</title>
        <authorList>
            <person name="Poehlein A."/>
            <person name="Schmidt S."/>
            <person name="Kaster A.K."/>
            <person name="Goenrich M."/>
            <person name="Vollmers J."/>
            <person name="Thurmer A."/>
            <person name="Bertsch J."/>
            <person name="Schuchmann K."/>
            <person name="Voigt B."/>
            <person name="Hecker M."/>
            <person name="Daniel R."/>
            <person name="Thauer R.K."/>
            <person name="Gottschalk G."/>
            <person name="Muller V."/>
        </authorList>
    </citation>
    <scope>NUCLEOTIDE SEQUENCE [LARGE SCALE GENOMIC DNA]</scope>
    <source>
        <strain evidence="3">ATCC 29683 / DSM 1030 / JCM 2381 / KCTC 1655 / WB1</strain>
    </source>
</reference>
<dbReference type="OrthoDB" id="1848927at2"/>
<name>H6LDE4_ACEWD</name>
<dbReference type="RefSeq" id="WP_014355519.1">
    <property type="nucleotide sequence ID" value="NC_016894.1"/>
</dbReference>
<protein>
    <recommendedName>
        <fullName evidence="4">PrgI family protein</fullName>
    </recommendedName>
</protein>
<organism evidence="2 3">
    <name type="scientific">Acetobacterium woodii (strain ATCC 29683 / DSM 1030 / JCM 2381 / KCTC 1655 / WB1)</name>
    <dbReference type="NCBI Taxonomy" id="931626"/>
    <lineage>
        <taxon>Bacteria</taxon>
        <taxon>Bacillati</taxon>
        <taxon>Bacillota</taxon>
        <taxon>Clostridia</taxon>
        <taxon>Eubacteriales</taxon>
        <taxon>Eubacteriaceae</taxon>
        <taxon>Acetobacterium</taxon>
    </lineage>
</organism>
<keyword evidence="1" id="KW-1133">Transmembrane helix</keyword>
<evidence type="ECO:0008006" key="4">
    <source>
        <dbReference type="Google" id="ProtNLM"/>
    </source>
</evidence>
<dbReference type="EMBL" id="CP002987">
    <property type="protein sequence ID" value="AFA47916.1"/>
    <property type="molecule type" value="Genomic_DNA"/>
</dbReference>
<feature type="transmembrane region" description="Helical" evidence="1">
    <location>
        <begin position="26"/>
        <end position="46"/>
    </location>
</feature>
<evidence type="ECO:0000256" key="1">
    <source>
        <dbReference type="SAM" id="Phobius"/>
    </source>
</evidence>
<keyword evidence="3" id="KW-1185">Reference proteome</keyword>